<sequence length="109" mass="12517">MRETPRKYPVFNIAIFDVDDPTNEGCIQDITDRGIQISGISIKPQQKKTFMIQADQFDNVRPFSFDAECKWCRPATDDEPCACGFEIITISDHDREELLKIIEMLSLSD</sequence>
<keyword evidence="3" id="KW-1185">Reference proteome</keyword>
<reference evidence="3" key="1">
    <citation type="submission" date="2012-06" db="EMBL/GenBank/DDBJ databases">
        <title>Complete sequence of chromosome of Desulfomonile tiedjei DSM 6799.</title>
        <authorList>
            <person name="Lucas S."/>
            <person name="Copeland A."/>
            <person name="Lapidus A."/>
            <person name="Glavina del Rio T."/>
            <person name="Dalin E."/>
            <person name="Tice H."/>
            <person name="Bruce D."/>
            <person name="Goodwin L."/>
            <person name="Pitluck S."/>
            <person name="Peters L."/>
            <person name="Ovchinnikova G."/>
            <person name="Zeytun A."/>
            <person name="Lu M."/>
            <person name="Kyrpides N."/>
            <person name="Mavromatis K."/>
            <person name="Ivanova N."/>
            <person name="Brettin T."/>
            <person name="Detter J.C."/>
            <person name="Han C."/>
            <person name="Larimer F."/>
            <person name="Land M."/>
            <person name="Hauser L."/>
            <person name="Markowitz V."/>
            <person name="Cheng J.-F."/>
            <person name="Hugenholtz P."/>
            <person name="Woyke T."/>
            <person name="Wu D."/>
            <person name="Spring S."/>
            <person name="Schroeder M."/>
            <person name="Brambilla E."/>
            <person name="Klenk H.-P."/>
            <person name="Eisen J.A."/>
        </authorList>
    </citation>
    <scope>NUCLEOTIDE SEQUENCE [LARGE SCALE GENOMIC DNA]</scope>
    <source>
        <strain evidence="3">ATCC 49306 / DSM 6799 / DCB-1</strain>
    </source>
</reference>
<evidence type="ECO:0000313" key="2">
    <source>
        <dbReference type="EMBL" id="AFM27152.1"/>
    </source>
</evidence>
<accession>I4CC61</accession>
<dbReference type="HOGENOM" id="CLU_2179627_0_0_7"/>
<evidence type="ECO:0000313" key="3">
    <source>
        <dbReference type="Proteomes" id="UP000006055"/>
    </source>
</evidence>
<dbReference type="Pfam" id="PF07238">
    <property type="entry name" value="PilZ"/>
    <property type="match status" value="1"/>
</dbReference>
<gene>
    <name evidence="2" type="ordered locus">Desti_4522</name>
</gene>
<dbReference type="OrthoDB" id="6195799at2"/>
<dbReference type="AlphaFoldDB" id="I4CC61"/>
<dbReference type="InterPro" id="IPR009875">
    <property type="entry name" value="PilZ_domain"/>
</dbReference>
<name>I4CC61_DESTA</name>
<organism evidence="2 3">
    <name type="scientific">Desulfomonile tiedjei (strain ATCC 49306 / DSM 6799 / DCB-1)</name>
    <dbReference type="NCBI Taxonomy" id="706587"/>
    <lineage>
        <taxon>Bacteria</taxon>
        <taxon>Pseudomonadati</taxon>
        <taxon>Thermodesulfobacteriota</taxon>
        <taxon>Desulfomonilia</taxon>
        <taxon>Desulfomonilales</taxon>
        <taxon>Desulfomonilaceae</taxon>
        <taxon>Desulfomonile</taxon>
    </lineage>
</organism>
<dbReference type="Proteomes" id="UP000006055">
    <property type="component" value="Chromosome"/>
</dbReference>
<dbReference type="RefSeq" id="WP_014812266.1">
    <property type="nucleotide sequence ID" value="NC_018025.1"/>
</dbReference>
<dbReference type="EMBL" id="CP003360">
    <property type="protein sequence ID" value="AFM27152.1"/>
    <property type="molecule type" value="Genomic_DNA"/>
</dbReference>
<protein>
    <submittedName>
        <fullName evidence="2">PilZ domain-containing protein</fullName>
    </submittedName>
</protein>
<dbReference type="GO" id="GO:0035438">
    <property type="term" value="F:cyclic-di-GMP binding"/>
    <property type="evidence" value="ECO:0007669"/>
    <property type="project" value="InterPro"/>
</dbReference>
<dbReference type="KEGG" id="dti:Desti_4522"/>
<evidence type="ECO:0000259" key="1">
    <source>
        <dbReference type="Pfam" id="PF07238"/>
    </source>
</evidence>
<feature type="domain" description="PilZ" evidence="1">
    <location>
        <begin position="2"/>
        <end position="102"/>
    </location>
</feature>
<dbReference type="eggNOG" id="COG2197">
    <property type="taxonomic scope" value="Bacteria"/>
</dbReference>
<proteinExistence type="predicted"/>